<dbReference type="PANTHER" id="PTHR43861:SF1">
    <property type="entry name" value="TRANS-ACONITATE 2-METHYLTRANSFERASE"/>
    <property type="match status" value="1"/>
</dbReference>
<sequence length="251" mass="26574">MAVQRWDPLLYDDRHSFVARHGGDLIGELAPRPGERILDAGCGTGDLAAALADAGADVVGVDSSPEMIDRARERFPHLDLRVADLRSLDLEPGFDAVLSNAVLHWIPDAGAAAAGIARALRPGGRLVAELGGAGNVGAIRGAARALRAEQGLPEADGGWYFPGIDEYSAVLDEAGLKVTGAWLFDRPTRLEGEDGLAGWLRMFGGPLLSGAPDPDSFIDRLTDRLSPVLRHSGGWWADYVRLRVTAAKPAG</sequence>
<protein>
    <submittedName>
        <fullName evidence="2">Methyltransferase domain-containing protein</fullName>
    </submittedName>
</protein>
<dbReference type="SUPFAM" id="SSF53335">
    <property type="entry name" value="S-adenosyl-L-methionine-dependent methyltransferases"/>
    <property type="match status" value="1"/>
</dbReference>
<dbReference type="Pfam" id="PF08241">
    <property type="entry name" value="Methyltransf_11"/>
    <property type="match status" value="1"/>
</dbReference>
<keyword evidence="2" id="KW-0489">Methyltransferase</keyword>
<dbReference type="InterPro" id="IPR029063">
    <property type="entry name" value="SAM-dependent_MTases_sf"/>
</dbReference>
<accession>A0ABU2KWW9</accession>
<dbReference type="RefSeq" id="WP_311546277.1">
    <property type="nucleotide sequence ID" value="NZ_JAVREK010000018.1"/>
</dbReference>
<dbReference type="Proteomes" id="UP001183226">
    <property type="component" value="Unassembled WGS sequence"/>
</dbReference>
<keyword evidence="3" id="KW-1185">Reference proteome</keyword>
<dbReference type="Gene3D" id="3.40.50.150">
    <property type="entry name" value="Vaccinia Virus protein VP39"/>
    <property type="match status" value="1"/>
</dbReference>
<proteinExistence type="predicted"/>
<dbReference type="GO" id="GO:0032259">
    <property type="term" value="P:methylation"/>
    <property type="evidence" value="ECO:0007669"/>
    <property type="project" value="UniProtKB-KW"/>
</dbReference>
<evidence type="ECO:0000313" key="3">
    <source>
        <dbReference type="Proteomes" id="UP001183226"/>
    </source>
</evidence>
<dbReference type="PANTHER" id="PTHR43861">
    <property type="entry name" value="TRANS-ACONITATE 2-METHYLTRANSFERASE-RELATED"/>
    <property type="match status" value="1"/>
</dbReference>
<comment type="caution">
    <text evidence="2">The sequence shown here is derived from an EMBL/GenBank/DDBJ whole genome shotgun (WGS) entry which is preliminary data.</text>
</comment>
<keyword evidence="2" id="KW-0808">Transferase</keyword>
<dbReference type="CDD" id="cd02440">
    <property type="entry name" value="AdoMet_MTases"/>
    <property type="match status" value="1"/>
</dbReference>
<dbReference type="InterPro" id="IPR013216">
    <property type="entry name" value="Methyltransf_11"/>
</dbReference>
<gene>
    <name evidence="2" type="ORF">RM446_16865</name>
</gene>
<dbReference type="GO" id="GO:0008168">
    <property type="term" value="F:methyltransferase activity"/>
    <property type="evidence" value="ECO:0007669"/>
    <property type="project" value="UniProtKB-KW"/>
</dbReference>
<name>A0ABU2KWW9_9ACTN</name>
<organism evidence="2 3">
    <name type="scientific">Streptomonospora wellingtoniae</name>
    <dbReference type="NCBI Taxonomy" id="3075544"/>
    <lineage>
        <taxon>Bacteria</taxon>
        <taxon>Bacillati</taxon>
        <taxon>Actinomycetota</taxon>
        <taxon>Actinomycetes</taxon>
        <taxon>Streptosporangiales</taxon>
        <taxon>Nocardiopsidaceae</taxon>
        <taxon>Streptomonospora</taxon>
    </lineage>
</organism>
<reference evidence="3" key="1">
    <citation type="submission" date="2023-07" db="EMBL/GenBank/DDBJ databases">
        <title>30 novel species of actinomycetes from the DSMZ collection.</title>
        <authorList>
            <person name="Nouioui I."/>
        </authorList>
    </citation>
    <scope>NUCLEOTIDE SEQUENCE [LARGE SCALE GENOMIC DNA]</scope>
    <source>
        <strain evidence="3">DSM 45055</strain>
    </source>
</reference>
<dbReference type="EMBL" id="JAVREK010000018">
    <property type="protein sequence ID" value="MDT0303789.1"/>
    <property type="molecule type" value="Genomic_DNA"/>
</dbReference>
<feature type="domain" description="Methyltransferase type 11" evidence="1">
    <location>
        <begin position="38"/>
        <end position="127"/>
    </location>
</feature>
<evidence type="ECO:0000313" key="2">
    <source>
        <dbReference type="EMBL" id="MDT0303789.1"/>
    </source>
</evidence>
<evidence type="ECO:0000259" key="1">
    <source>
        <dbReference type="Pfam" id="PF08241"/>
    </source>
</evidence>